<name>A0ABU6SI06_9FABA</name>
<dbReference type="EMBL" id="JASCZI010060793">
    <property type="protein sequence ID" value="MED6136042.1"/>
    <property type="molecule type" value="Genomic_DNA"/>
</dbReference>
<keyword evidence="3" id="KW-1185">Reference proteome</keyword>
<comment type="caution">
    <text evidence="2">The sequence shown here is derived from an EMBL/GenBank/DDBJ whole genome shotgun (WGS) entry which is preliminary data.</text>
</comment>
<dbReference type="Proteomes" id="UP001341840">
    <property type="component" value="Unassembled WGS sequence"/>
</dbReference>
<evidence type="ECO:0000256" key="1">
    <source>
        <dbReference type="SAM" id="MobiDB-lite"/>
    </source>
</evidence>
<evidence type="ECO:0000313" key="2">
    <source>
        <dbReference type="EMBL" id="MED6136042.1"/>
    </source>
</evidence>
<reference evidence="2 3" key="1">
    <citation type="journal article" date="2023" name="Plants (Basel)">
        <title>Bridging the Gap: Combining Genomics and Transcriptomics Approaches to Understand Stylosanthes scabra, an Orphan Legume from the Brazilian Caatinga.</title>
        <authorList>
            <person name="Ferreira-Neto J.R.C."/>
            <person name="da Silva M.D."/>
            <person name="Binneck E."/>
            <person name="de Melo N.F."/>
            <person name="da Silva R.H."/>
            <person name="de Melo A.L.T.M."/>
            <person name="Pandolfi V."/>
            <person name="Bustamante F.O."/>
            <person name="Brasileiro-Vidal A.C."/>
            <person name="Benko-Iseppon A.M."/>
        </authorList>
    </citation>
    <scope>NUCLEOTIDE SEQUENCE [LARGE SCALE GENOMIC DNA]</scope>
    <source>
        <tissue evidence="2">Leaves</tissue>
    </source>
</reference>
<protein>
    <submittedName>
        <fullName evidence="2">Uncharacterized protein</fullName>
    </submittedName>
</protein>
<accession>A0ABU6SI06</accession>
<organism evidence="2 3">
    <name type="scientific">Stylosanthes scabra</name>
    <dbReference type="NCBI Taxonomy" id="79078"/>
    <lineage>
        <taxon>Eukaryota</taxon>
        <taxon>Viridiplantae</taxon>
        <taxon>Streptophyta</taxon>
        <taxon>Embryophyta</taxon>
        <taxon>Tracheophyta</taxon>
        <taxon>Spermatophyta</taxon>
        <taxon>Magnoliopsida</taxon>
        <taxon>eudicotyledons</taxon>
        <taxon>Gunneridae</taxon>
        <taxon>Pentapetalae</taxon>
        <taxon>rosids</taxon>
        <taxon>fabids</taxon>
        <taxon>Fabales</taxon>
        <taxon>Fabaceae</taxon>
        <taxon>Papilionoideae</taxon>
        <taxon>50 kb inversion clade</taxon>
        <taxon>dalbergioids sensu lato</taxon>
        <taxon>Dalbergieae</taxon>
        <taxon>Pterocarpus clade</taxon>
        <taxon>Stylosanthes</taxon>
    </lineage>
</organism>
<proteinExistence type="predicted"/>
<evidence type="ECO:0000313" key="3">
    <source>
        <dbReference type="Proteomes" id="UP001341840"/>
    </source>
</evidence>
<gene>
    <name evidence="2" type="ORF">PIB30_052304</name>
</gene>
<sequence>MPRTLSGKSPPEVVFSSEEIKQTTSNMNQPLVTSVSTINTKIRRVFINQGSSADIMSRRCFDALGLTESDLEAHSDNLVGFSRERFVTDNGEVGVLKGDVSKAKRCHSATLHNSKEQLPRSANPDTVGKIHLVDLEPPGRKIPERPQPEGELDRV</sequence>
<feature type="compositionally biased region" description="Basic and acidic residues" evidence="1">
    <location>
        <begin position="131"/>
        <end position="155"/>
    </location>
</feature>
<feature type="region of interest" description="Disordered" evidence="1">
    <location>
        <begin position="105"/>
        <end position="155"/>
    </location>
</feature>